<name>A0A5C3QW18_9AGAR</name>
<feature type="compositionally biased region" description="Polar residues" evidence="1">
    <location>
        <begin position="324"/>
        <end position="335"/>
    </location>
</feature>
<gene>
    <name evidence="2" type="ORF">BDV98DRAFT_588454</name>
</gene>
<keyword evidence="3" id="KW-1185">Reference proteome</keyword>
<feature type="compositionally biased region" description="Acidic residues" evidence="1">
    <location>
        <begin position="158"/>
        <end position="168"/>
    </location>
</feature>
<protein>
    <submittedName>
        <fullName evidence="2">Uncharacterized protein</fullName>
    </submittedName>
</protein>
<feature type="region of interest" description="Disordered" evidence="1">
    <location>
        <begin position="222"/>
        <end position="411"/>
    </location>
</feature>
<dbReference type="AlphaFoldDB" id="A0A5C3QW18"/>
<feature type="compositionally biased region" description="Polar residues" evidence="1">
    <location>
        <begin position="375"/>
        <end position="389"/>
    </location>
</feature>
<feature type="compositionally biased region" description="Low complexity" evidence="1">
    <location>
        <begin position="279"/>
        <end position="292"/>
    </location>
</feature>
<dbReference type="EMBL" id="ML178815">
    <property type="protein sequence ID" value="TFL06152.1"/>
    <property type="molecule type" value="Genomic_DNA"/>
</dbReference>
<sequence length="411" mass="44284">MPTIEQKNNAASSSTNVAVASGEVKKPKESKKRRVTKKVKEMMRLKTKATNISNGTHAWFRAVTFFILSAFQNQTVVFCQSLVRLLTDGSVLSVWLKMADIDVTAYETSHHAVEHQEEFGPCIEGVADFYNGTPDLTMEDSEASQEFDDEIWAAPPEVNDDATEDSIDGNDRRIRSEEVDASEELGATYGIDDTRTKKQKLSSAQLTAPPATHDNAQAHLTTTTTNTDSLPISAAASGTRAASKIIRPGIATPRRKTATYRGFSRNREPKGSRNLPPTSSKLSHSRSASLPSQERQRPMLPPRDTRSHAFRPPPTEGAPGLCRHSSTLPPNTAMSAQEAANAGPSGSTAGASTTRAPTAGSSRLSRRSAARVESDSGNAPSSSAISQTPDAVPRTRSKSKSSTFAENKKCR</sequence>
<reference evidence="2 3" key="1">
    <citation type="journal article" date="2019" name="Nat. Ecol. Evol.">
        <title>Megaphylogeny resolves global patterns of mushroom evolution.</title>
        <authorList>
            <person name="Varga T."/>
            <person name="Krizsan K."/>
            <person name="Foldi C."/>
            <person name="Dima B."/>
            <person name="Sanchez-Garcia M."/>
            <person name="Sanchez-Ramirez S."/>
            <person name="Szollosi G.J."/>
            <person name="Szarkandi J.G."/>
            <person name="Papp V."/>
            <person name="Albert L."/>
            <person name="Andreopoulos W."/>
            <person name="Angelini C."/>
            <person name="Antonin V."/>
            <person name="Barry K.W."/>
            <person name="Bougher N.L."/>
            <person name="Buchanan P."/>
            <person name="Buyck B."/>
            <person name="Bense V."/>
            <person name="Catcheside P."/>
            <person name="Chovatia M."/>
            <person name="Cooper J."/>
            <person name="Damon W."/>
            <person name="Desjardin D."/>
            <person name="Finy P."/>
            <person name="Geml J."/>
            <person name="Haridas S."/>
            <person name="Hughes K."/>
            <person name="Justo A."/>
            <person name="Karasinski D."/>
            <person name="Kautmanova I."/>
            <person name="Kiss B."/>
            <person name="Kocsube S."/>
            <person name="Kotiranta H."/>
            <person name="LaButti K.M."/>
            <person name="Lechner B.E."/>
            <person name="Liimatainen K."/>
            <person name="Lipzen A."/>
            <person name="Lukacs Z."/>
            <person name="Mihaltcheva S."/>
            <person name="Morgado L.N."/>
            <person name="Niskanen T."/>
            <person name="Noordeloos M.E."/>
            <person name="Ohm R.A."/>
            <person name="Ortiz-Santana B."/>
            <person name="Ovrebo C."/>
            <person name="Racz N."/>
            <person name="Riley R."/>
            <person name="Savchenko A."/>
            <person name="Shiryaev A."/>
            <person name="Soop K."/>
            <person name="Spirin V."/>
            <person name="Szebenyi C."/>
            <person name="Tomsovsky M."/>
            <person name="Tulloss R.E."/>
            <person name="Uehling J."/>
            <person name="Grigoriev I.V."/>
            <person name="Vagvolgyi C."/>
            <person name="Papp T."/>
            <person name="Martin F.M."/>
            <person name="Miettinen O."/>
            <person name="Hibbett D.S."/>
            <person name="Nagy L.G."/>
        </authorList>
    </citation>
    <scope>NUCLEOTIDE SEQUENCE [LARGE SCALE GENOMIC DNA]</scope>
    <source>
        <strain evidence="2 3">CBS 309.79</strain>
    </source>
</reference>
<dbReference type="Proteomes" id="UP000305067">
    <property type="component" value="Unassembled WGS sequence"/>
</dbReference>
<feature type="region of interest" description="Disordered" evidence="1">
    <location>
        <begin position="154"/>
        <end position="173"/>
    </location>
</feature>
<feature type="compositionally biased region" description="Low complexity" evidence="1">
    <location>
        <begin position="8"/>
        <end position="21"/>
    </location>
</feature>
<feature type="compositionally biased region" description="Polar residues" evidence="1">
    <location>
        <begin position="344"/>
        <end position="360"/>
    </location>
</feature>
<organism evidence="2 3">
    <name type="scientific">Pterulicium gracile</name>
    <dbReference type="NCBI Taxonomy" id="1884261"/>
    <lineage>
        <taxon>Eukaryota</taxon>
        <taxon>Fungi</taxon>
        <taxon>Dikarya</taxon>
        <taxon>Basidiomycota</taxon>
        <taxon>Agaricomycotina</taxon>
        <taxon>Agaricomycetes</taxon>
        <taxon>Agaricomycetidae</taxon>
        <taxon>Agaricales</taxon>
        <taxon>Pleurotineae</taxon>
        <taxon>Pterulaceae</taxon>
        <taxon>Pterulicium</taxon>
    </lineage>
</organism>
<feature type="region of interest" description="Disordered" evidence="1">
    <location>
        <begin position="1"/>
        <end position="34"/>
    </location>
</feature>
<evidence type="ECO:0000313" key="3">
    <source>
        <dbReference type="Proteomes" id="UP000305067"/>
    </source>
</evidence>
<evidence type="ECO:0000313" key="2">
    <source>
        <dbReference type="EMBL" id="TFL06152.1"/>
    </source>
</evidence>
<evidence type="ECO:0000256" key="1">
    <source>
        <dbReference type="SAM" id="MobiDB-lite"/>
    </source>
</evidence>
<accession>A0A5C3QW18</accession>
<proteinExistence type="predicted"/>